<reference evidence="2 3" key="1">
    <citation type="submission" date="2021-03" db="EMBL/GenBank/DDBJ databases">
        <authorList>
            <person name="Peeters C."/>
        </authorList>
    </citation>
    <scope>NUCLEOTIDE SEQUENCE [LARGE SCALE GENOMIC DNA]</scope>
    <source>
        <strain evidence="2 3">LMG 26411</strain>
    </source>
</reference>
<accession>A0ABM8TJT8</accession>
<proteinExistence type="predicted"/>
<sequence>MSSHSSLPVHLPAGDPPAACVTGCALFRQLEAQAEAEPDTIATGNATYRDLLDASLALAGYMQQRLGVRAGDPVLLMLEDGESSAIATYAVARCSARAIASVAFEDGAEIARQTAASGVQVAIAPTRALMALAPLLDDGSLYGCIVPGAGQFARPGVHDLAGAVAAGIAPVPLPPGHRPCCPDAAL</sequence>
<keyword evidence="3" id="KW-1185">Reference proteome</keyword>
<evidence type="ECO:0000259" key="1">
    <source>
        <dbReference type="Pfam" id="PF00501"/>
    </source>
</evidence>
<feature type="domain" description="AMP-dependent synthetase/ligase" evidence="1">
    <location>
        <begin position="30"/>
        <end position="128"/>
    </location>
</feature>
<dbReference type="InterPro" id="IPR042099">
    <property type="entry name" value="ANL_N_sf"/>
</dbReference>
<dbReference type="InterPro" id="IPR000873">
    <property type="entry name" value="AMP-dep_synth/lig_dom"/>
</dbReference>
<dbReference type="Pfam" id="PF00501">
    <property type="entry name" value="AMP-binding"/>
    <property type="match status" value="1"/>
</dbReference>
<name>A0ABM8TJT8_9BURK</name>
<evidence type="ECO:0000313" key="2">
    <source>
        <dbReference type="EMBL" id="CAG2150270.1"/>
    </source>
</evidence>
<dbReference type="Proteomes" id="UP000672657">
    <property type="component" value="Unassembled WGS sequence"/>
</dbReference>
<evidence type="ECO:0000313" key="3">
    <source>
        <dbReference type="Proteomes" id="UP000672657"/>
    </source>
</evidence>
<dbReference type="EMBL" id="CAJPVI010000022">
    <property type="protein sequence ID" value="CAG2150270.1"/>
    <property type="molecule type" value="Genomic_DNA"/>
</dbReference>
<dbReference type="RefSeq" id="WP_211954718.1">
    <property type="nucleotide sequence ID" value="NZ_CAJPVI010000022.1"/>
</dbReference>
<comment type="caution">
    <text evidence="2">The sequence shown here is derived from an EMBL/GenBank/DDBJ whole genome shotgun (WGS) entry which is preliminary data.</text>
</comment>
<dbReference type="SUPFAM" id="SSF56801">
    <property type="entry name" value="Acetyl-CoA synthetase-like"/>
    <property type="match status" value="1"/>
</dbReference>
<protein>
    <recommendedName>
        <fullName evidence="1">AMP-dependent synthetase/ligase domain-containing protein</fullName>
    </recommendedName>
</protein>
<gene>
    <name evidence="2" type="ORF">LMG26411_03701</name>
</gene>
<dbReference type="Gene3D" id="3.40.50.12780">
    <property type="entry name" value="N-terminal domain of ligase-like"/>
    <property type="match status" value="1"/>
</dbReference>
<organism evidence="2 3">
    <name type="scientific">Cupriavidus numazuensis</name>
    <dbReference type="NCBI Taxonomy" id="221992"/>
    <lineage>
        <taxon>Bacteria</taxon>
        <taxon>Pseudomonadati</taxon>
        <taxon>Pseudomonadota</taxon>
        <taxon>Betaproteobacteria</taxon>
        <taxon>Burkholderiales</taxon>
        <taxon>Burkholderiaceae</taxon>
        <taxon>Cupriavidus</taxon>
    </lineage>
</organism>